<keyword evidence="8" id="KW-0963">Cytoplasm</keyword>
<dbReference type="Gene3D" id="3.90.470.20">
    <property type="entry name" value="4'-phosphopantetheinyl transferase domain"/>
    <property type="match status" value="1"/>
</dbReference>
<dbReference type="Pfam" id="PF01648">
    <property type="entry name" value="ACPS"/>
    <property type="match status" value="1"/>
</dbReference>
<evidence type="ECO:0000256" key="8">
    <source>
        <dbReference type="HAMAP-Rule" id="MF_00101"/>
    </source>
</evidence>
<comment type="caution">
    <text evidence="10">The sequence shown here is derived from an EMBL/GenBank/DDBJ whole genome shotgun (WGS) entry which is preliminary data.</text>
</comment>
<evidence type="ECO:0000256" key="5">
    <source>
        <dbReference type="ARBA" id="ARBA00022842"/>
    </source>
</evidence>
<feature type="domain" description="4'-phosphopantetheinyl transferase" evidence="9">
    <location>
        <begin position="4"/>
        <end position="120"/>
    </location>
</feature>
<dbReference type="InterPro" id="IPR004568">
    <property type="entry name" value="Ppantetheine-prot_Trfase_dom"/>
</dbReference>
<dbReference type="InterPro" id="IPR037143">
    <property type="entry name" value="4-PPantetheinyl_Trfase_dom_sf"/>
</dbReference>
<feature type="binding site" evidence="8">
    <location>
        <position position="59"/>
    </location>
    <ligand>
        <name>Mg(2+)</name>
        <dbReference type="ChEBI" id="CHEBI:18420"/>
    </ligand>
</feature>
<keyword evidence="11" id="KW-1185">Reference proteome</keyword>
<dbReference type="HAMAP" id="MF_00101">
    <property type="entry name" value="AcpS"/>
    <property type="match status" value="1"/>
</dbReference>
<evidence type="ECO:0000256" key="3">
    <source>
        <dbReference type="ARBA" id="ARBA00022723"/>
    </source>
</evidence>
<dbReference type="EMBL" id="JAEMUH010000007">
    <property type="protein sequence ID" value="MBJ7550719.1"/>
    <property type="molecule type" value="Genomic_DNA"/>
</dbReference>
<keyword evidence="2 8" id="KW-0808">Transferase</keyword>
<comment type="function">
    <text evidence="8">Transfers the 4'-phosphopantetheine moiety from coenzyme A to a Ser of acyl-carrier-protein.</text>
</comment>
<protein>
    <recommendedName>
        <fullName evidence="8">Holo-[acyl-carrier-protein] synthase</fullName>
        <shortName evidence="8">Holo-ACP synthase</shortName>
        <ecNumber evidence="8">2.7.8.7</ecNumber>
    </recommendedName>
    <alternativeName>
        <fullName evidence="8">4'-phosphopantetheinyl transferase AcpS</fullName>
    </alternativeName>
</protein>
<reference evidence="10 11" key="1">
    <citation type="submission" date="2020-12" db="EMBL/GenBank/DDBJ databases">
        <title>Comparative genome analysis of fungal antagonists Marinomonas ostreistagni 398 and M. spartinae 468.</title>
        <authorList>
            <person name="Fields J.L."/>
            <person name="Mavrodi O.V."/>
            <person name="Biber P.D."/>
            <person name="Indest K.J."/>
            <person name="Mavrodi D.V."/>
        </authorList>
    </citation>
    <scope>NUCLEOTIDE SEQUENCE [LARGE SCALE GENOMIC DNA]</scope>
    <source>
        <strain evidence="10 11">USM7</strain>
    </source>
</reference>
<dbReference type="NCBIfam" id="TIGR00516">
    <property type="entry name" value="acpS"/>
    <property type="match status" value="1"/>
</dbReference>
<dbReference type="InterPro" id="IPR002582">
    <property type="entry name" value="ACPS"/>
</dbReference>
<evidence type="ECO:0000313" key="11">
    <source>
        <dbReference type="Proteomes" id="UP000598488"/>
    </source>
</evidence>
<evidence type="ECO:0000259" key="9">
    <source>
        <dbReference type="Pfam" id="PF01648"/>
    </source>
</evidence>
<accession>A0ABS0ZAM9</accession>
<dbReference type="Proteomes" id="UP000598488">
    <property type="component" value="Unassembled WGS sequence"/>
</dbReference>
<feature type="binding site" evidence="8">
    <location>
        <position position="8"/>
    </location>
    <ligand>
        <name>Mg(2+)</name>
        <dbReference type="ChEBI" id="CHEBI:18420"/>
    </ligand>
</feature>
<dbReference type="InterPro" id="IPR008278">
    <property type="entry name" value="4-PPantetheinyl_Trfase_dom"/>
</dbReference>
<evidence type="ECO:0000256" key="2">
    <source>
        <dbReference type="ARBA" id="ARBA00022679"/>
    </source>
</evidence>
<keyword evidence="7 8" id="KW-0275">Fatty acid biosynthesis</keyword>
<proteinExistence type="inferred from homology"/>
<evidence type="ECO:0000256" key="6">
    <source>
        <dbReference type="ARBA" id="ARBA00023098"/>
    </source>
</evidence>
<keyword evidence="4 8" id="KW-0276">Fatty acid metabolism</keyword>
<comment type="similarity">
    <text evidence="8">Belongs to the P-Pant transferase superfamily. AcpS family.</text>
</comment>
<keyword evidence="3 8" id="KW-0479">Metal-binding</keyword>
<keyword evidence="6 8" id="KW-0443">Lipid metabolism</keyword>
<dbReference type="RefSeq" id="WP_199462333.1">
    <property type="nucleotide sequence ID" value="NZ_JAEMUH010000007.1"/>
</dbReference>
<keyword evidence="5 8" id="KW-0460">Magnesium</keyword>
<evidence type="ECO:0000256" key="7">
    <source>
        <dbReference type="ARBA" id="ARBA00023160"/>
    </source>
</evidence>
<name>A0ABS0ZAM9_9GAMM</name>
<evidence type="ECO:0000313" key="10">
    <source>
        <dbReference type="EMBL" id="MBJ7550719.1"/>
    </source>
</evidence>
<dbReference type="SUPFAM" id="SSF56214">
    <property type="entry name" value="4'-phosphopantetheinyl transferase"/>
    <property type="match status" value="1"/>
</dbReference>
<keyword evidence="1 8" id="KW-0444">Lipid biosynthesis</keyword>
<evidence type="ECO:0000256" key="4">
    <source>
        <dbReference type="ARBA" id="ARBA00022832"/>
    </source>
</evidence>
<evidence type="ECO:0000256" key="1">
    <source>
        <dbReference type="ARBA" id="ARBA00022516"/>
    </source>
</evidence>
<dbReference type="EC" id="2.7.8.7" evidence="8"/>
<dbReference type="GO" id="GO:0008897">
    <property type="term" value="F:holo-[acyl-carrier-protein] synthase activity"/>
    <property type="evidence" value="ECO:0007669"/>
    <property type="project" value="UniProtKB-EC"/>
</dbReference>
<organism evidence="10 11">
    <name type="scientific">Marinomonas ostreistagni</name>
    <dbReference type="NCBI Taxonomy" id="359209"/>
    <lineage>
        <taxon>Bacteria</taxon>
        <taxon>Pseudomonadati</taxon>
        <taxon>Pseudomonadota</taxon>
        <taxon>Gammaproteobacteria</taxon>
        <taxon>Oceanospirillales</taxon>
        <taxon>Oceanospirillaceae</taxon>
        <taxon>Marinomonas</taxon>
    </lineage>
</organism>
<comment type="catalytic activity">
    <reaction evidence="8">
        <text>apo-[ACP] + CoA = holo-[ACP] + adenosine 3',5'-bisphosphate + H(+)</text>
        <dbReference type="Rhea" id="RHEA:12068"/>
        <dbReference type="Rhea" id="RHEA-COMP:9685"/>
        <dbReference type="Rhea" id="RHEA-COMP:9690"/>
        <dbReference type="ChEBI" id="CHEBI:15378"/>
        <dbReference type="ChEBI" id="CHEBI:29999"/>
        <dbReference type="ChEBI" id="CHEBI:57287"/>
        <dbReference type="ChEBI" id="CHEBI:58343"/>
        <dbReference type="ChEBI" id="CHEBI:64479"/>
        <dbReference type="EC" id="2.7.8.7"/>
    </reaction>
</comment>
<sequence>MILGIGTDIIEIQRIADSVGRIGDRFVNRILTPHERAQYDLLNSQRAISFLAKRFAAKEAAVKALGTGIGVGVSFQHFTVVNLPSGKPTLEVDNVIVEMIGQPVNWHLSLSDEQSFALAFVTLEARV</sequence>
<comment type="subcellular location">
    <subcellularLocation>
        <location evidence="8">Cytoplasm</location>
    </subcellularLocation>
</comment>
<comment type="cofactor">
    <cofactor evidence="8">
        <name>Mg(2+)</name>
        <dbReference type="ChEBI" id="CHEBI:18420"/>
    </cofactor>
</comment>
<dbReference type="NCBIfam" id="TIGR00556">
    <property type="entry name" value="pantethn_trn"/>
    <property type="match status" value="1"/>
</dbReference>
<gene>
    <name evidence="8" type="primary">acpS</name>
    <name evidence="10" type="ORF">JHD44_08500</name>
</gene>